<reference evidence="2" key="3">
    <citation type="submission" date="2022-06" db="UniProtKB">
        <authorList>
            <consortium name="EnsemblPlants"/>
        </authorList>
    </citation>
    <scope>IDENTIFICATION</scope>
</reference>
<dbReference type="InterPro" id="IPR036397">
    <property type="entry name" value="RNaseH_sf"/>
</dbReference>
<dbReference type="Proteomes" id="UP000015106">
    <property type="component" value="Chromosome 7"/>
</dbReference>
<dbReference type="InterPro" id="IPR012337">
    <property type="entry name" value="RNaseH-like_sf"/>
</dbReference>
<dbReference type="Pfam" id="PF13456">
    <property type="entry name" value="RVT_3"/>
    <property type="match status" value="1"/>
</dbReference>
<dbReference type="GO" id="GO:0004523">
    <property type="term" value="F:RNA-DNA hybrid ribonuclease activity"/>
    <property type="evidence" value="ECO:0007669"/>
    <property type="project" value="InterPro"/>
</dbReference>
<evidence type="ECO:0000313" key="3">
    <source>
        <dbReference type="Proteomes" id="UP000015106"/>
    </source>
</evidence>
<evidence type="ECO:0000259" key="1">
    <source>
        <dbReference type="PROSITE" id="PS50879"/>
    </source>
</evidence>
<organism evidence="2 3">
    <name type="scientific">Triticum urartu</name>
    <name type="common">Red wild einkorn</name>
    <name type="synonym">Crithodium urartu</name>
    <dbReference type="NCBI Taxonomy" id="4572"/>
    <lineage>
        <taxon>Eukaryota</taxon>
        <taxon>Viridiplantae</taxon>
        <taxon>Streptophyta</taxon>
        <taxon>Embryophyta</taxon>
        <taxon>Tracheophyta</taxon>
        <taxon>Spermatophyta</taxon>
        <taxon>Magnoliopsida</taxon>
        <taxon>Liliopsida</taxon>
        <taxon>Poales</taxon>
        <taxon>Poaceae</taxon>
        <taxon>BOP clade</taxon>
        <taxon>Pooideae</taxon>
        <taxon>Triticodae</taxon>
        <taxon>Triticeae</taxon>
        <taxon>Triticinae</taxon>
        <taxon>Triticum</taxon>
    </lineage>
</organism>
<keyword evidence="3" id="KW-1185">Reference proteome</keyword>
<dbReference type="Gene3D" id="3.30.420.10">
    <property type="entry name" value="Ribonuclease H-like superfamily/Ribonuclease H"/>
    <property type="match status" value="1"/>
</dbReference>
<sequence length="119" mass="13286">MHFDGSKMRTGLGAGIVLTSPKGDKLRYVLQIHFAASNNVAEYEALIHGLRLAKELGIRRVLCYGDSDLVVQQSSRDWHAKDANMASYRFLVQQLSGYFEGCEFLHVPTNDNEQVDALA</sequence>
<name>A0A8R7V357_TRIUA</name>
<reference evidence="3" key="1">
    <citation type="journal article" date="2013" name="Nature">
        <title>Draft genome of the wheat A-genome progenitor Triticum urartu.</title>
        <authorList>
            <person name="Ling H.Q."/>
            <person name="Zhao S."/>
            <person name="Liu D."/>
            <person name="Wang J."/>
            <person name="Sun H."/>
            <person name="Zhang C."/>
            <person name="Fan H."/>
            <person name="Li D."/>
            <person name="Dong L."/>
            <person name="Tao Y."/>
            <person name="Gao C."/>
            <person name="Wu H."/>
            <person name="Li Y."/>
            <person name="Cui Y."/>
            <person name="Guo X."/>
            <person name="Zheng S."/>
            <person name="Wang B."/>
            <person name="Yu K."/>
            <person name="Liang Q."/>
            <person name="Yang W."/>
            <person name="Lou X."/>
            <person name="Chen J."/>
            <person name="Feng M."/>
            <person name="Jian J."/>
            <person name="Zhang X."/>
            <person name="Luo G."/>
            <person name="Jiang Y."/>
            <person name="Liu J."/>
            <person name="Wang Z."/>
            <person name="Sha Y."/>
            <person name="Zhang B."/>
            <person name="Wu H."/>
            <person name="Tang D."/>
            <person name="Shen Q."/>
            <person name="Xue P."/>
            <person name="Zou S."/>
            <person name="Wang X."/>
            <person name="Liu X."/>
            <person name="Wang F."/>
            <person name="Yang Y."/>
            <person name="An X."/>
            <person name="Dong Z."/>
            <person name="Zhang K."/>
            <person name="Zhang X."/>
            <person name="Luo M.C."/>
            <person name="Dvorak J."/>
            <person name="Tong Y."/>
            <person name="Wang J."/>
            <person name="Yang H."/>
            <person name="Li Z."/>
            <person name="Wang D."/>
            <person name="Zhang A."/>
            <person name="Wang J."/>
        </authorList>
    </citation>
    <scope>NUCLEOTIDE SEQUENCE</scope>
    <source>
        <strain evidence="3">cv. G1812</strain>
    </source>
</reference>
<dbReference type="PANTHER" id="PTHR48475:SF1">
    <property type="entry name" value="RNASE H TYPE-1 DOMAIN-CONTAINING PROTEIN"/>
    <property type="match status" value="1"/>
</dbReference>
<reference evidence="2" key="2">
    <citation type="submission" date="2018-03" db="EMBL/GenBank/DDBJ databases">
        <title>The Triticum urartu genome reveals the dynamic nature of wheat genome evolution.</title>
        <authorList>
            <person name="Ling H."/>
            <person name="Ma B."/>
            <person name="Shi X."/>
            <person name="Liu H."/>
            <person name="Dong L."/>
            <person name="Sun H."/>
            <person name="Cao Y."/>
            <person name="Gao Q."/>
            <person name="Zheng S."/>
            <person name="Li Y."/>
            <person name="Yu Y."/>
            <person name="Du H."/>
            <person name="Qi M."/>
            <person name="Li Y."/>
            <person name="Yu H."/>
            <person name="Cui Y."/>
            <person name="Wang N."/>
            <person name="Chen C."/>
            <person name="Wu H."/>
            <person name="Zhao Y."/>
            <person name="Zhang J."/>
            <person name="Li Y."/>
            <person name="Zhou W."/>
            <person name="Zhang B."/>
            <person name="Hu W."/>
            <person name="Eijk M."/>
            <person name="Tang J."/>
            <person name="Witsenboer H."/>
            <person name="Zhao S."/>
            <person name="Li Z."/>
            <person name="Zhang A."/>
            <person name="Wang D."/>
            <person name="Liang C."/>
        </authorList>
    </citation>
    <scope>NUCLEOTIDE SEQUENCE [LARGE SCALE GENOMIC DNA]</scope>
    <source>
        <strain evidence="2">cv. G1812</strain>
    </source>
</reference>
<proteinExistence type="predicted"/>
<feature type="domain" description="RNase H type-1" evidence="1">
    <location>
        <begin position="1"/>
        <end position="119"/>
    </location>
</feature>
<dbReference type="SUPFAM" id="SSF53098">
    <property type="entry name" value="Ribonuclease H-like"/>
    <property type="match status" value="1"/>
</dbReference>
<dbReference type="EnsemblPlants" id="TuG1812G0700003150.01.T01">
    <property type="protein sequence ID" value="TuG1812G0700003150.01.T01.cds405198"/>
    <property type="gene ID" value="TuG1812G0700003150.01"/>
</dbReference>
<dbReference type="InterPro" id="IPR002156">
    <property type="entry name" value="RNaseH_domain"/>
</dbReference>
<dbReference type="Gramene" id="TuG1812G0700003150.01.T01">
    <property type="protein sequence ID" value="TuG1812G0700003150.01.T01.cds405198"/>
    <property type="gene ID" value="TuG1812G0700003150.01"/>
</dbReference>
<accession>A0A8R7V357</accession>
<protein>
    <recommendedName>
        <fullName evidence="1">RNase H type-1 domain-containing protein</fullName>
    </recommendedName>
</protein>
<dbReference type="CDD" id="cd09279">
    <property type="entry name" value="RNase_HI_like"/>
    <property type="match status" value="1"/>
</dbReference>
<dbReference type="GO" id="GO:0003676">
    <property type="term" value="F:nucleic acid binding"/>
    <property type="evidence" value="ECO:0007669"/>
    <property type="project" value="InterPro"/>
</dbReference>
<dbReference type="AlphaFoldDB" id="A0A8R7V357"/>
<dbReference type="PANTHER" id="PTHR48475">
    <property type="entry name" value="RIBONUCLEASE H"/>
    <property type="match status" value="1"/>
</dbReference>
<dbReference type="PROSITE" id="PS50879">
    <property type="entry name" value="RNASE_H_1"/>
    <property type="match status" value="1"/>
</dbReference>
<evidence type="ECO:0000313" key="2">
    <source>
        <dbReference type="EnsemblPlants" id="TuG1812G0700003150.01.T01.cds405198"/>
    </source>
</evidence>